<dbReference type="InterPro" id="IPR057670">
    <property type="entry name" value="SH3_retrovirus"/>
</dbReference>
<dbReference type="InterPro" id="IPR012337">
    <property type="entry name" value="RNaseH-like_sf"/>
</dbReference>
<dbReference type="Pfam" id="PF00665">
    <property type="entry name" value="rve"/>
    <property type="match status" value="1"/>
</dbReference>
<dbReference type="InterPro" id="IPR054722">
    <property type="entry name" value="PolX-like_BBD"/>
</dbReference>
<dbReference type="InterPro" id="IPR025724">
    <property type="entry name" value="GAG-pre-integrase_dom"/>
</dbReference>
<dbReference type="Pfam" id="PF13976">
    <property type="entry name" value="gag_pre-integrs"/>
    <property type="match status" value="1"/>
</dbReference>
<feature type="region of interest" description="Disordered" evidence="2">
    <location>
        <begin position="821"/>
        <end position="841"/>
    </location>
</feature>
<name>Q0KIN0_SOLDE</name>
<keyword evidence="1" id="KW-0645">Protease</keyword>
<evidence type="ECO:0000256" key="1">
    <source>
        <dbReference type="ARBA" id="ARBA00022750"/>
    </source>
</evidence>
<dbReference type="CDD" id="cd09272">
    <property type="entry name" value="RNase_HI_RT_Ty1"/>
    <property type="match status" value="1"/>
</dbReference>
<dbReference type="Pfam" id="PF22936">
    <property type="entry name" value="Pol_BBD"/>
    <property type="match status" value="1"/>
</dbReference>
<dbReference type="PROSITE" id="PS50994">
    <property type="entry name" value="INTEGRASE"/>
    <property type="match status" value="1"/>
</dbReference>
<feature type="compositionally biased region" description="Acidic residues" evidence="2">
    <location>
        <begin position="1654"/>
        <end position="1665"/>
    </location>
</feature>
<protein>
    <submittedName>
        <fullName evidence="4">Integrase core domain containing protein</fullName>
    </submittedName>
</protein>
<feature type="region of interest" description="Disordered" evidence="2">
    <location>
        <begin position="1695"/>
        <end position="1775"/>
    </location>
</feature>
<dbReference type="Pfam" id="PF09368">
    <property type="entry name" value="Sas10"/>
    <property type="match status" value="1"/>
</dbReference>
<dbReference type="Pfam" id="PF07727">
    <property type="entry name" value="RVT_2"/>
    <property type="match status" value="1"/>
</dbReference>
<evidence type="ECO:0000256" key="2">
    <source>
        <dbReference type="SAM" id="MobiDB-lite"/>
    </source>
</evidence>
<dbReference type="InterPro" id="IPR013103">
    <property type="entry name" value="RVT_2"/>
</dbReference>
<gene>
    <name evidence="4" type="ORF">SDM1_4t00013</name>
</gene>
<evidence type="ECO:0000313" key="4">
    <source>
        <dbReference type="EMBL" id="ABI34329.1"/>
    </source>
</evidence>
<dbReference type="PANTHER" id="PTHR11439:SF484">
    <property type="entry name" value="REVERSE TRANSCRIPTASE TY1_COPIA-TYPE DOMAIN-CONTAINING PROTEIN"/>
    <property type="match status" value="1"/>
</dbReference>
<reference evidence="4" key="1">
    <citation type="submission" date="2004-06" db="EMBL/GenBank/DDBJ databases">
        <authorList>
            <person name="Buell R."/>
            <person name="Liu J."/>
            <person name="Childs K."/>
            <person name="Zaborsky J."/>
            <person name="Tallon L."/>
            <person name="Wirtz U."/>
            <person name="Wei F."/>
            <person name="Kuang H."/>
            <person name="Zhang P."/>
            <person name="Marano M."/>
            <person name="Baker B."/>
        </authorList>
    </citation>
    <scope>NUCLEOTIDE SEQUENCE</scope>
</reference>
<reference evidence="4" key="2">
    <citation type="submission" date="2006-08" db="EMBL/GenBank/DDBJ databases">
        <authorList>
            <person name="Childs K."/>
        </authorList>
    </citation>
    <scope>NUCLEOTIDE SEQUENCE</scope>
</reference>
<dbReference type="Pfam" id="PF25597">
    <property type="entry name" value="SH3_retrovirus"/>
    <property type="match status" value="1"/>
</dbReference>
<keyword evidence="1" id="KW-0378">Hydrolase</keyword>
<dbReference type="InterPro" id="IPR001584">
    <property type="entry name" value="Integrase_cat-core"/>
</dbReference>
<proteinExistence type="predicted"/>
<accession>Q0KIN0</accession>
<dbReference type="InterPro" id="IPR036397">
    <property type="entry name" value="RNaseH_sf"/>
</dbReference>
<feature type="compositionally biased region" description="Basic residues" evidence="2">
    <location>
        <begin position="1715"/>
        <end position="1740"/>
    </location>
</feature>
<keyword evidence="1" id="KW-0064">Aspartyl protease</keyword>
<dbReference type="InterPro" id="IPR043502">
    <property type="entry name" value="DNA/RNA_pol_sf"/>
</dbReference>
<dbReference type="Gene3D" id="3.30.420.10">
    <property type="entry name" value="Ribonuclease H-like superfamily/Ribonuclease H"/>
    <property type="match status" value="1"/>
</dbReference>
<organism evidence="4">
    <name type="scientific">Solanum demissum</name>
    <name type="common">Wild potato</name>
    <dbReference type="NCBI Taxonomy" id="50514"/>
    <lineage>
        <taxon>Eukaryota</taxon>
        <taxon>Viridiplantae</taxon>
        <taxon>Streptophyta</taxon>
        <taxon>Embryophyta</taxon>
        <taxon>Tracheophyta</taxon>
        <taxon>Spermatophyta</taxon>
        <taxon>Magnoliopsida</taxon>
        <taxon>eudicotyledons</taxon>
        <taxon>Gunneridae</taxon>
        <taxon>Pentapetalae</taxon>
        <taxon>asterids</taxon>
        <taxon>lamiids</taxon>
        <taxon>Solanales</taxon>
        <taxon>Solanaceae</taxon>
        <taxon>Solanoideae</taxon>
        <taxon>Solaneae</taxon>
        <taxon>Solanum</taxon>
    </lineage>
</organism>
<feature type="domain" description="Integrase catalytic" evidence="3">
    <location>
        <begin position="535"/>
        <end position="701"/>
    </location>
</feature>
<dbReference type="GO" id="GO:0015074">
    <property type="term" value="P:DNA integration"/>
    <property type="evidence" value="ECO:0007669"/>
    <property type="project" value="InterPro"/>
</dbReference>
<dbReference type="SUPFAM" id="SSF56672">
    <property type="entry name" value="DNA/RNA polymerases"/>
    <property type="match status" value="1"/>
</dbReference>
<dbReference type="GO" id="GO:0004190">
    <property type="term" value="F:aspartic-type endopeptidase activity"/>
    <property type="evidence" value="ECO:0007669"/>
    <property type="project" value="UniProtKB-KW"/>
</dbReference>
<feature type="region of interest" description="Disordered" evidence="2">
    <location>
        <begin position="1630"/>
        <end position="1666"/>
    </location>
</feature>
<dbReference type="InterPro" id="IPR018972">
    <property type="entry name" value="Sas10_C_dom"/>
</dbReference>
<evidence type="ECO:0000259" key="3">
    <source>
        <dbReference type="PROSITE" id="PS50994"/>
    </source>
</evidence>
<dbReference type="GO" id="GO:0003676">
    <property type="term" value="F:nucleic acid binding"/>
    <property type="evidence" value="ECO:0007669"/>
    <property type="project" value="InterPro"/>
</dbReference>
<feature type="region of interest" description="Disordered" evidence="2">
    <location>
        <begin position="1500"/>
        <end position="1522"/>
    </location>
</feature>
<dbReference type="EMBL" id="AC149488">
    <property type="protein sequence ID" value="ABI34329.1"/>
    <property type="molecule type" value="Genomic_DNA"/>
</dbReference>
<dbReference type="PANTHER" id="PTHR11439">
    <property type="entry name" value="GAG-POL-RELATED RETROTRANSPOSON"/>
    <property type="match status" value="1"/>
</dbReference>
<sequence>MGIGSSSPIITSELLLGSSNYLSWASSVELWCKGQGVQDHLTNKAYEVDVKAKTSEEDAKAKAQWEKVDAQLCSLLWRSIDFKLMPLFRPFQTCYTVWEKARALYTNDISRFYDVISRLTNLKKQESDMSTYLGQVQAVMEEFDTLMPVTTNVEKQQEHRQTLFLVLTLAGLPPDHDSVRDQILASPTVPTIDELFSRLLRLAAPPSHKVVSSPTVDSSILASQTFEKRTYQSMENRRGGGRFGKPRSKCSHCHKPGHTRDICYILHGPPPSYDPIVLKEYNEFLRNRASKQTSPPVAYGAQPNQPSNNAHIAQTEYDEFLQYRANKQTSPQVVSVAQPDVSVAGNSFACVSQSSTLGTWVMDSGASDHISGNKSLLSDIVYSQSLPAITLANGIQTKPKGVGKAKPLSSVTLDSVLYVPGSPFNLASVSRLTKALHCSITFFDDFFLMQDRSTGQMIGTGHESQGLYYLTSSNSLAACSITDSPDLIHKRLGHSSLSKLQKMVPSLSSLSTLDCESCQLGKHTRATFSRSTEGRSESIFSLVHSDIWGPSRVSSTLGFRYFVSFIDDYSKCTWVFLMKDRSELFSIFKSFFAEIQNQFGVSIRTFRSDNALEYLSSQFREFMTHQGIIHQTTCPYTPQQNGVAERKNRHLIETARTLLLESNVPLRFWGDAVLTSCYLINRMPSSSIQNQVPHSILFPQSHLYPIPPRVFGSTCFVHNLAPGKDKLAPRALKCVFLGYSRVQKGYRCYSHDLHRYLMSADVTFFESQPYYTSSNHPDVSMVLPIPQVLPVPTFVESTVTSTSPVVVPPLLTYHRRPRPTLVPDDSCHAPDPAPTADLPPPSQPLALQKGIRSTRNTNPHYTFLSYHRLSSPHYAFVSSLSSISIPKTTGEALSHSGWRQAMVDEMSALHKSGTWELVSLPAVKIGPDGQVDRLKARLVAKGYTQIFGLDYSDTFAPVAKIASVRLFLSMAAVRHWPLHQLDIKNAFLHGDLEEEVYMEQPPGFVAQGESSSLVCRLRRSLYGLKQSPRAWFGKFSTVIQEFGMTRSGADHSVFYRHSAPSRCIYLVVYVDDIVITGNDQDGITDLKQHLFKHFQTKDLGRLKYFLGIEVAQSRSGIVISQRKYALDILEETGMMGCRPVDTPMDPNVKLLPGQGEPLSNPERYRRLVGKLNYLTVTRPDISFPVSVVSQFMTSPCDSHWEAVVRILRYIKSAPGKGLLFEDQGHEHIIGYTDADWAGSPSDRRSTSGYCVLVGGNLVSWKSKKQNVVARSSAESEYRAMATATCELVWIKQLLGELKFGKVDKMELVCDNQAALHIASNPVFHERTKHIEIDCHFVREKILSGDIVTKFVKSNDQLADIFTKSLTCPRINYICNKLASFSLVLFYMKLDEIYSNIKVLFHTVFSSVKSLGVNYITQISLCTPRLTPQMPATSHQHKYQMKELDGYLPSKLEDLLHKDVDNVTGVKLAGRSLDSESLPISDKPSVVTDIPEAEPHEAELVEANGLNSQRKKESKRKRQDDQVGIQSMEMLKVRASLEEKLKQTGVLSSIARKNEKENKRSRLLNGMLATPDDFDDDAMGAEDDRETRSLNKLSRLLTSQVARPKIISGDDDLPKRDDIGERRRKHELRVLAGAGVEPTDDVNDEPGDHASDDVATSDDSEMDSDMEFYREVEKQHSAKLAAKEKMYSRSPAMLSTPETVVDGKRQINYQMEKNRGLTRNRKKQDKNPRKKYRGKHEKAQKRREGQVQKIKKPSGPYGGETTGINVGISRSIRFKG</sequence>
<dbReference type="SUPFAM" id="SSF53098">
    <property type="entry name" value="Ribonuclease H-like"/>
    <property type="match status" value="1"/>
</dbReference>
<feature type="compositionally biased region" description="Pro residues" evidence="2">
    <location>
        <begin position="831"/>
        <end position="841"/>
    </location>
</feature>